<protein>
    <submittedName>
        <fullName evidence="2">Uncharacterized protein</fullName>
    </submittedName>
</protein>
<reference evidence="2" key="1">
    <citation type="submission" date="2023-05" db="EMBL/GenBank/DDBJ databases">
        <title>Nepenthes gracilis genome sequencing.</title>
        <authorList>
            <person name="Fukushima K."/>
        </authorList>
    </citation>
    <scope>NUCLEOTIDE SEQUENCE</scope>
    <source>
        <strain evidence="2">SING2019-196</strain>
    </source>
</reference>
<dbReference type="AlphaFoldDB" id="A0AAD3S6L3"/>
<gene>
    <name evidence="2" type="ORF">Nepgr_006852</name>
</gene>
<evidence type="ECO:0000256" key="1">
    <source>
        <dbReference type="SAM" id="MobiDB-lite"/>
    </source>
</evidence>
<keyword evidence="3" id="KW-1185">Reference proteome</keyword>
<evidence type="ECO:0000313" key="2">
    <source>
        <dbReference type="EMBL" id="GMH05012.1"/>
    </source>
</evidence>
<comment type="caution">
    <text evidence="2">The sequence shown here is derived from an EMBL/GenBank/DDBJ whole genome shotgun (WGS) entry which is preliminary data.</text>
</comment>
<name>A0AAD3S6L3_NEPGR</name>
<evidence type="ECO:0000313" key="3">
    <source>
        <dbReference type="Proteomes" id="UP001279734"/>
    </source>
</evidence>
<feature type="region of interest" description="Disordered" evidence="1">
    <location>
        <begin position="1"/>
        <end position="61"/>
    </location>
</feature>
<feature type="compositionally biased region" description="Basic and acidic residues" evidence="1">
    <location>
        <begin position="47"/>
        <end position="58"/>
    </location>
</feature>
<proteinExistence type="predicted"/>
<organism evidence="2 3">
    <name type="scientific">Nepenthes gracilis</name>
    <name type="common">Slender pitcher plant</name>
    <dbReference type="NCBI Taxonomy" id="150966"/>
    <lineage>
        <taxon>Eukaryota</taxon>
        <taxon>Viridiplantae</taxon>
        <taxon>Streptophyta</taxon>
        <taxon>Embryophyta</taxon>
        <taxon>Tracheophyta</taxon>
        <taxon>Spermatophyta</taxon>
        <taxon>Magnoliopsida</taxon>
        <taxon>eudicotyledons</taxon>
        <taxon>Gunneridae</taxon>
        <taxon>Pentapetalae</taxon>
        <taxon>Caryophyllales</taxon>
        <taxon>Nepenthaceae</taxon>
        <taxon>Nepenthes</taxon>
    </lineage>
</organism>
<sequence length="92" mass="10425">MRTGPVHRVRILHTTKTNKRSALTAGANPTENTPMLKSVKQPSMEGTESRESNGRGEESALFQMSERRKAFLVSGWWEGRERLERLVRCLGV</sequence>
<accession>A0AAD3S6L3</accession>
<feature type="compositionally biased region" description="Basic residues" evidence="1">
    <location>
        <begin position="1"/>
        <end position="19"/>
    </location>
</feature>
<dbReference type="EMBL" id="BSYO01000005">
    <property type="protein sequence ID" value="GMH05012.1"/>
    <property type="molecule type" value="Genomic_DNA"/>
</dbReference>
<dbReference type="Proteomes" id="UP001279734">
    <property type="component" value="Unassembled WGS sequence"/>
</dbReference>